<proteinExistence type="predicted"/>
<keyword evidence="3" id="KW-1185">Reference proteome</keyword>
<evidence type="ECO:0000313" key="3">
    <source>
        <dbReference type="Proteomes" id="UP001458880"/>
    </source>
</evidence>
<gene>
    <name evidence="2" type="ORF">QE152_g28484</name>
</gene>
<sequence length="111" mass="12714">MGRFSNREDLGKSSIVRWFIRIALLRKAEVKIRSGNLEVTGLSNENWVTQISPSEDEISADVKIRSGNLEVTGLSNENWVTQISPSEDEISADVNQWNQSQQYRSNRTYMH</sequence>
<name>A0AAW1JIM9_POPJA</name>
<dbReference type="AlphaFoldDB" id="A0AAW1JIM9"/>
<evidence type="ECO:0000313" key="2">
    <source>
        <dbReference type="EMBL" id="KAK9704104.1"/>
    </source>
</evidence>
<comment type="caution">
    <text evidence="2">The sequence shown here is derived from an EMBL/GenBank/DDBJ whole genome shotgun (WGS) entry which is preliminary data.</text>
</comment>
<protein>
    <submittedName>
        <fullName evidence="2">Uncharacterized protein</fullName>
    </submittedName>
</protein>
<evidence type="ECO:0000256" key="1">
    <source>
        <dbReference type="SAM" id="MobiDB-lite"/>
    </source>
</evidence>
<dbReference type="Proteomes" id="UP001458880">
    <property type="component" value="Unassembled WGS sequence"/>
</dbReference>
<reference evidence="2 3" key="1">
    <citation type="journal article" date="2024" name="BMC Genomics">
        <title>De novo assembly and annotation of Popillia japonica's genome with initial clues to its potential as an invasive pest.</title>
        <authorList>
            <person name="Cucini C."/>
            <person name="Boschi S."/>
            <person name="Funari R."/>
            <person name="Cardaioli E."/>
            <person name="Iannotti N."/>
            <person name="Marturano G."/>
            <person name="Paoli F."/>
            <person name="Bruttini M."/>
            <person name="Carapelli A."/>
            <person name="Frati F."/>
            <person name="Nardi F."/>
        </authorList>
    </citation>
    <scope>NUCLEOTIDE SEQUENCE [LARGE SCALE GENOMIC DNA]</scope>
    <source>
        <strain evidence="2">DMR45628</strain>
    </source>
</reference>
<organism evidence="2 3">
    <name type="scientific">Popillia japonica</name>
    <name type="common">Japanese beetle</name>
    <dbReference type="NCBI Taxonomy" id="7064"/>
    <lineage>
        <taxon>Eukaryota</taxon>
        <taxon>Metazoa</taxon>
        <taxon>Ecdysozoa</taxon>
        <taxon>Arthropoda</taxon>
        <taxon>Hexapoda</taxon>
        <taxon>Insecta</taxon>
        <taxon>Pterygota</taxon>
        <taxon>Neoptera</taxon>
        <taxon>Endopterygota</taxon>
        <taxon>Coleoptera</taxon>
        <taxon>Polyphaga</taxon>
        <taxon>Scarabaeiformia</taxon>
        <taxon>Scarabaeidae</taxon>
        <taxon>Rutelinae</taxon>
        <taxon>Popillia</taxon>
    </lineage>
</organism>
<feature type="compositionally biased region" description="Polar residues" evidence="1">
    <location>
        <begin position="93"/>
        <end position="111"/>
    </location>
</feature>
<feature type="region of interest" description="Disordered" evidence="1">
    <location>
        <begin position="87"/>
        <end position="111"/>
    </location>
</feature>
<dbReference type="EMBL" id="JASPKY010000357">
    <property type="protein sequence ID" value="KAK9704104.1"/>
    <property type="molecule type" value="Genomic_DNA"/>
</dbReference>
<accession>A0AAW1JIM9</accession>